<keyword evidence="2" id="KW-0808">Transferase</keyword>
<dbReference type="EMBL" id="RJVO01000002">
    <property type="protein sequence ID" value="ROH92095.1"/>
    <property type="molecule type" value="Genomic_DNA"/>
</dbReference>
<evidence type="ECO:0000313" key="3">
    <source>
        <dbReference type="Proteomes" id="UP000282106"/>
    </source>
</evidence>
<dbReference type="AlphaFoldDB" id="A0A3N0VHB4"/>
<sequence length="322" mass="36675">MPRTTPLVIVDHAYHQQTASSRFFLDLFAALEPVVLHHDLGEASLLERLRQTPSEALVFFQIQPKPRLLRALDHPNVTWVPMRDDLRYDASRVRQLRGSHLKFVNFCQEAHRVFEGRGQASLAVQFWPTVPEAPSRPVRAAPRLFVWDRGYLQWPLLKQLLGEQPVDSVVLRLSPDPGRQAVRPSEDDIQRYRIELAEGWLPREDYRALLAGCDLFFAPRPLEGIGMATLEAMALGQGVIAPDRPTMNEYLRHGDNGALYDPEQARVLDLSGWRDWGAQARRDCLAGAGRWAAQQSQIVDFVRRPPARRNALWWRLAATMGA</sequence>
<keyword evidence="3" id="KW-1185">Reference proteome</keyword>
<organism evidence="2 3">
    <name type="scientific">Stagnimonas aquatica</name>
    <dbReference type="NCBI Taxonomy" id="2689987"/>
    <lineage>
        <taxon>Bacteria</taxon>
        <taxon>Pseudomonadati</taxon>
        <taxon>Pseudomonadota</taxon>
        <taxon>Gammaproteobacteria</taxon>
        <taxon>Nevskiales</taxon>
        <taxon>Nevskiaceae</taxon>
        <taxon>Stagnimonas</taxon>
    </lineage>
</organism>
<protein>
    <submittedName>
        <fullName evidence="2">Glycosyltransferase</fullName>
    </submittedName>
</protein>
<reference evidence="2 3" key="1">
    <citation type="submission" date="2018-10" db="EMBL/GenBank/DDBJ databases">
        <authorList>
            <person name="Chen W.-M."/>
        </authorList>
    </citation>
    <scope>NUCLEOTIDE SEQUENCE [LARGE SCALE GENOMIC DNA]</scope>
    <source>
        <strain evidence="2 3">THS-13</strain>
    </source>
</reference>
<dbReference type="InterPro" id="IPR001296">
    <property type="entry name" value="Glyco_trans_1"/>
</dbReference>
<dbReference type="RefSeq" id="WP_123211138.1">
    <property type="nucleotide sequence ID" value="NZ_RJVO01000002.1"/>
</dbReference>
<dbReference type="InParanoid" id="A0A3N0VHB4"/>
<evidence type="ECO:0000259" key="1">
    <source>
        <dbReference type="Pfam" id="PF00534"/>
    </source>
</evidence>
<proteinExistence type="predicted"/>
<dbReference type="Proteomes" id="UP000282106">
    <property type="component" value="Unassembled WGS sequence"/>
</dbReference>
<evidence type="ECO:0000313" key="2">
    <source>
        <dbReference type="EMBL" id="ROH92095.1"/>
    </source>
</evidence>
<dbReference type="Gene3D" id="3.40.50.2000">
    <property type="entry name" value="Glycogen Phosphorylase B"/>
    <property type="match status" value="1"/>
</dbReference>
<accession>A0A3N0VHB4</accession>
<dbReference type="SUPFAM" id="SSF53756">
    <property type="entry name" value="UDP-Glycosyltransferase/glycogen phosphorylase"/>
    <property type="match status" value="1"/>
</dbReference>
<dbReference type="Pfam" id="PF00534">
    <property type="entry name" value="Glycos_transf_1"/>
    <property type="match status" value="1"/>
</dbReference>
<name>A0A3N0VHB4_9GAMM</name>
<feature type="domain" description="Glycosyl transferase family 1" evidence="1">
    <location>
        <begin position="199"/>
        <end position="266"/>
    </location>
</feature>
<gene>
    <name evidence="2" type="ORF">ED208_06925</name>
</gene>
<comment type="caution">
    <text evidence="2">The sequence shown here is derived from an EMBL/GenBank/DDBJ whole genome shotgun (WGS) entry which is preliminary data.</text>
</comment>
<dbReference type="GO" id="GO:0016757">
    <property type="term" value="F:glycosyltransferase activity"/>
    <property type="evidence" value="ECO:0007669"/>
    <property type="project" value="InterPro"/>
</dbReference>